<accession>A0ABN3WPB3</accession>
<name>A0ABN3WPB3_9ACTN</name>
<gene>
    <name evidence="1" type="ORF">GCM10010446_04040</name>
</gene>
<evidence type="ECO:0000313" key="1">
    <source>
        <dbReference type="EMBL" id="GAA2923091.1"/>
    </source>
</evidence>
<protein>
    <submittedName>
        <fullName evidence="1">Uncharacterized protein</fullName>
    </submittedName>
</protein>
<organism evidence="1 2">
    <name type="scientific">Streptomyces enissocaesilis</name>
    <dbReference type="NCBI Taxonomy" id="332589"/>
    <lineage>
        <taxon>Bacteria</taxon>
        <taxon>Bacillati</taxon>
        <taxon>Actinomycetota</taxon>
        <taxon>Actinomycetes</taxon>
        <taxon>Kitasatosporales</taxon>
        <taxon>Streptomycetaceae</taxon>
        <taxon>Streptomyces</taxon>
        <taxon>Streptomyces rochei group</taxon>
    </lineage>
</organism>
<dbReference type="EMBL" id="BAAAUD010000007">
    <property type="protein sequence ID" value="GAA2923091.1"/>
    <property type="molecule type" value="Genomic_DNA"/>
</dbReference>
<keyword evidence="2" id="KW-1185">Reference proteome</keyword>
<proteinExistence type="predicted"/>
<comment type="caution">
    <text evidence="1">The sequence shown here is derived from an EMBL/GenBank/DDBJ whole genome shotgun (WGS) entry which is preliminary data.</text>
</comment>
<evidence type="ECO:0000313" key="2">
    <source>
        <dbReference type="Proteomes" id="UP001500403"/>
    </source>
</evidence>
<reference evidence="1 2" key="1">
    <citation type="journal article" date="2019" name="Int. J. Syst. Evol. Microbiol.">
        <title>The Global Catalogue of Microorganisms (GCM) 10K type strain sequencing project: providing services to taxonomists for standard genome sequencing and annotation.</title>
        <authorList>
            <consortium name="The Broad Institute Genomics Platform"/>
            <consortium name="The Broad Institute Genome Sequencing Center for Infectious Disease"/>
            <person name="Wu L."/>
            <person name="Ma J."/>
        </authorList>
    </citation>
    <scope>NUCLEOTIDE SEQUENCE [LARGE SCALE GENOMIC DNA]</scope>
    <source>
        <strain evidence="1 2">JCM 9088</strain>
    </source>
</reference>
<sequence>MRAYGPGSRPASHSWYAFTGQPKTLVILEQMETNTSGPRGQWEKELETILPDDLDFA</sequence>
<dbReference type="Proteomes" id="UP001500403">
    <property type="component" value="Unassembled WGS sequence"/>
</dbReference>